<dbReference type="AlphaFoldDB" id="A0A8J3BVU2"/>
<dbReference type="EMBL" id="BMQC01000028">
    <property type="protein sequence ID" value="GGK43803.1"/>
    <property type="molecule type" value="Genomic_DNA"/>
</dbReference>
<gene>
    <name evidence="2" type="ORF">GCM10010124_40780</name>
</gene>
<dbReference type="RefSeq" id="WP_189115991.1">
    <property type="nucleotide sequence ID" value="NZ_BMQC01000028.1"/>
</dbReference>
<accession>A0A8J3BVU2</accession>
<evidence type="ECO:0000313" key="2">
    <source>
        <dbReference type="EMBL" id="GGK43803.1"/>
    </source>
</evidence>
<dbReference type="Proteomes" id="UP000662200">
    <property type="component" value="Unassembled WGS sequence"/>
</dbReference>
<protein>
    <submittedName>
        <fullName evidence="2">Peptide ABC transporter substrate-binding protein</fullName>
    </submittedName>
</protein>
<reference evidence="2" key="2">
    <citation type="submission" date="2020-09" db="EMBL/GenBank/DDBJ databases">
        <authorList>
            <person name="Sun Q."/>
            <person name="Ohkuma M."/>
        </authorList>
    </citation>
    <scope>NUCLEOTIDE SEQUENCE</scope>
    <source>
        <strain evidence="2">JCM 3091</strain>
    </source>
</reference>
<evidence type="ECO:0000313" key="3">
    <source>
        <dbReference type="Proteomes" id="UP000662200"/>
    </source>
</evidence>
<dbReference type="InterPro" id="IPR039424">
    <property type="entry name" value="SBP_5"/>
</dbReference>
<dbReference type="Gene3D" id="3.40.190.10">
    <property type="entry name" value="Periplasmic binding protein-like II"/>
    <property type="match status" value="1"/>
</dbReference>
<keyword evidence="3" id="KW-1185">Reference proteome</keyword>
<dbReference type="PROSITE" id="PS51257">
    <property type="entry name" value="PROKAR_LIPOPROTEIN"/>
    <property type="match status" value="1"/>
</dbReference>
<dbReference type="Gene3D" id="3.10.105.10">
    <property type="entry name" value="Dipeptide-binding Protein, Domain 3"/>
    <property type="match status" value="1"/>
</dbReference>
<name>A0A8J3BVU2_9ACTN</name>
<organism evidence="2 3">
    <name type="scientific">Pilimelia terevasa</name>
    <dbReference type="NCBI Taxonomy" id="53372"/>
    <lineage>
        <taxon>Bacteria</taxon>
        <taxon>Bacillati</taxon>
        <taxon>Actinomycetota</taxon>
        <taxon>Actinomycetes</taxon>
        <taxon>Micromonosporales</taxon>
        <taxon>Micromonosporaceae</taxon>
        <taxon>Pilimelia</taxon>
    </lineage>
</organism>
<dbReference type="PANTHER" id="PTHR30290:SF83">
    <property type="entry name" value="ABC TRANSPORTER SUBSTRATE-BINDING PROTEIN"/>
    <property type="match status" value="1"/>
</dbReference>
<feature type="domain" description="Solute-binding protein family 5" evidence="1">
    <location>
        <begin position="100"/>
        <end position="491"/>
    </location>
</feature>
<dbReference type="GO" id="GO:0042597">
    <property type="term" value="C:periplasmic space"/>
    <property type="evidence" value="ECO:0007669"/>
    <property type="project" value="UniProtKB-ARBA"/>
</dbReference>
<dbReference type="InterPro" id="IPR030678">
    <property type="entry name" value="Peptide/Ni-bd"/>
</dbReference>
<dbReference type="InterPro" id="IPR000914">
    <property type="entry name" value="SBP_5_dom"/>
</dbReference>
<dbReference type="PANTHER" id="PTHR30290">
    <property type="entry name" value="PERIPLASMIC BINDING COMPONENT OF ABC TRANSPORTER"/>
    <property type="match status" value="1"/>
</dbReference>
<dbReference type="Pfam" id="PF00496">
    <property type="entry name" value="SBP_bac_5"/>
    <property type="match status" value="1"/>
</dbReference>
<dbReference type="SUPFAM" id="SSF53850">
    <property type="entry name" value="Periplasmic binding protein-like II"/>
    <property type="match status" value="1"/>
</dbReference>
<evidence type="ECO:0000259" key="1">
    <source>
        <dbReference type="Pfam" id="PF00496"/>
    </source>
</evidence>
<sequence length="581" mass="63731">MNHNIKGILAGTAAIALTAGLAACGDKKNDTAEGEFNAALTQVFNASTEKGGTVKLANGDDWDSVDPGDTYYGYSWNFLRLYGRGLLMNKPAPGKESNDLVPDLAEDLGKATDGGKTWTYKLRKGMKFEDGTEIKAADVKYAVLRSFDKVVLPHGPQYFEQFLDTPRGGYKGPYKDPKADTKFIETPDDYTIVFKLKQAFADFDYLAALPQTVPVPQAKDTGAKYKEKVVSSGPYKFEKYEVGKSFSLVRNDQWDSSDPNRKALPDRYEVSLKVNPDDLDNRIQSGDIDIDVQGTGVQTAMLGRVVGDPKLKARTDNPTLARHWYTSIPSTVPPFDKVECRRAVIYAADRTAYQASYGGELAGGEIATTVMPPVIPGFQKYDLYPAGPDNKGDLEKAKEELTKCGKPGGFEINMAFRSDRAKEKATAEALQESLKRVGIVLNLKPYPSGDYFSQYAGNPGFVVSNKLGLVTNGWGADFNTPFGFLSQIVDSRVILPGGGSSNVSVRSPEIDKMIDEAVVEQDKNKQYELYAAIDKKVMEEAFILPGVYAKSLLLRPKNLTNVFVSDAFSMYDYLSLGVAKK</sequence>
<dbReference type="GO" id="GO:0043190">
    <property type="term" value="C:ATP-binding cassette (ABC) transporter complex"/>
    <property type="evidence" value="ECO:0007669"/>
    <property type="project" value="InterPro"/>
</dbReference>
<proteinExistence type="predicted"/>
<comment type="caution">
    <text evidence="2">The sequence shown here is derived from an EMBL/GenBank/DDBJ whole genome shotgun (WGS) entry which is preliminary data.</text>
</comment>
<dbReference type="CDD" id="cd08506">
    <property type="entry name" value="PBP2_clavulanate_OppA2"/>
    <property type="match status" value="1"/>
</dbReference>
<dbReference type="GO" id="GO:0015833">
    <property type="term" value="P:peptide transport"/>
    <property type="evidence" value="ECO:0007669"/>
    <property type="project" value="TreeGrafter"/>
</dbReference>
<dbReference type="GO" id="GO:1904680">
    <property type="term" value="F:peptide transmembrane transporter activity"/>
    <property type="evidence" value="ECO:0007669"/>
    <property type="project" value="TreeGrafter"/>
</dbReference>
<dbReference type="PIRSF" id="PIRSF002741">
    <property type="entry name" value="MppA"/>
    <property type="match status" value="1"/>
</dbReference>
<reference evidence="2" key="1">
    <citation type="journal article" date="2014" name="Int. J. Syst. Evol. Microbiol.">
        <title>Complete genome sequence of Corynebacterium casei LMG S-19264T (=DSM 44701T), isolated from a smear-ripened cheese.</title>
        <authorList>
            <consortium name="US DOE Joint Genome Institute (JGI-PGF)"/>
            <person name="Walter F."/>
            <person name="Albersmeier A."/>
            <person name="Kalinowski J."/>
            <person name="Ruckert C."/>
        </authorList>
    </citation>
    <scope>NUCLEOTIDE SEQUENCE</scope>
    <source>
        <strain evidence="2">JCM 3091</strain>
    </source>
</reference>